<feature type="coiled-coil region" evidence="1">
    <location>
        <begin position="1827"/>
        <end position="1889"/>
    </location>
</feature>
<keyword evidence="1" id="KW-0175">Coiled coil</keyword>
<evidence type="ECO:0000259" key="3">
    <source>
        <dbReference type="SMART" id="SM00128"/>
    </source>
</evidence>
<dbReference type="InterPro" id="IPR036691">
    <property type="entry name" value="Endo/exonu/phosph_ase_sf"/>
</dbReference>
<sequence length="2629" mass="299227">MVANDNRETRQADAEKRRALDGNTLFENLGEPIKRLLMQVNKDVSNEDLSLYSKITVRQLAKVFDMLALEEDPEKILAWLHREALRGRQNDPGAPKQHGGGIRQGAARDPIKFYKELEKKNLELMEKFQKAQADREEDRALNVAERKRRREQRDKEAEEEKTADGGDVSSVDKLKKGELADIVGTFERFSAKQSTYDNSNSNQDTEWWKKDEYRRDWEKNGVKGKLWTRVVEGGSQDIPESERQVREEWFRDQVWWKSDKYRRDWLASRDTEWWKEENYIRDWQDHQDKGSMWTASDEISGFNKKGHRRPASAAELARRVEWYKNNGPKGIVKLWCAFSDGSFERCTLEEKRERDDYFKNGDWWKSDVYIQKIRENPGQCNALRCAGAAAEDRDWWKDDQYRKDFEKGGSQWKALNEKAAVTRSGQMAPSAEAARREEWFKSNWWKCEKYINDFKKNGTAGKLWRLASGSDEGGKFCTTVELRQREEWLKSADDREWWKDEALIRDWQENGQSGKKWKAAWAQAADECTGDTNSASVAELNKREQYFKQNWWKQEKFVKEFMANKGAQGAWKSTNGASQVDGEWWKQGQFVNEYQASKEASGEAYWQSPQCIADYWKSGSSGKKWTAATAAASSVGLGDEVQATAEALGEREAFYQSNWWRQDEFARDFAANGKSGKLWKAANADGTGVASPQQIRERQAYFDPKGNKKVRAGFNAMFGADAEDVPLGSAVSPQAKEERVEYYENNFWKQPDTVDEYAQYGSRSKKLRAATVHVARADLSNDMPATTAEVARRERAVDRGLVDEPWRQNDFSADLNNTAEFWQKPECIEDFLQNGRSGKKWTASTAAAGSTSKGDQSQLAETELKTREEFFKNNFWKSRQYQSDFEKNGAKGTFWTNSEPAAKGAKASEAEIRARAQTFKAPQQRERDEYVKKNWWKAPEVRADFERNGRNSKLIKAATCAAAVSGLGANPDYQAPAAEIEARAQYFESGAKDDKVSNAELSRAFTSAEEFWMKPDLIDDFVKNGSNGKKWKAASAATASAANPSPASDSQIANREAFLNENFWKGAESVADFATNGTKGKLWKAQSPGSSDPCSTADLVARFEHFCKPVLHAAEMDEYAKKNWWKAPEVRADFAANGRNGKLFKAATAGVAAVGLGNQPQYQASDDELDAREAFFTSNAKDGVLPDSAFSQQIESVKNLGKNFWIAPEYVDDFVKNGAKGRKWTGADAAAASTSNGDSFRAHPEEIAQREAFFKKNFWKATPYLEDFIKNGESGNVWKSADLNDKVTPADAADVDERFAYYTQPVQEELERQDHFKNNWWKTPEAVADFAANGKKSKFVTASSAAVAQANLAQQPELQASPSEVASRVKFFESFAKGDITAPSDGYTDSQLVAPIKPIDDSWWRDSAFAKEFFNGQEAEFWKNPEFIEDYLKNGRKGKKWTAQNAAAGSTASADRYPASEDELKTREEFMKENFWKAPEYIQDFEENGLKGTLWTNSEPNGKGQPISEAEMKARSQAYRPTKLWQQHDKPSENGKTTSCGQAEALDREKWFEDNWWKSDEVKEDFAANGSKSLKIRAATSEALRSGDYKDPKYQIPEGEVKKRIAYFETLADNEWWKSPIVVSDFVKNKEEGAAWKSQTQKDAVNSLGAEVPASEKELKKRREWFNNNYWRTPEAIQDYHTNGNKGRVWKSNANGDGDAPADELKSREKWFQENKPVDAEEEGRRKEWMERQLSDEEKQNRRDWMVRKAEDAKKIHRDELVECLKQLNDGETPTDEQVAAIEDAVLARRAELGEDSTLDGITQEEFVDAVANTNFYLGATDEERERAEAEALEALHREEMARLEEEAGYLALEAQEELEAAGLEYVEEDELNEEEQQFLDEIEEEEAAPALNEDDVAVDAEAEKAYQEFLDQQDGIEEGDQPDGISDEEGQLQEEAPAEDTEAVWQSEEIGGDEGEEDAMANEADLKEEIKEELEEVVNDEGWGEGDEPAVEMPQEEVIDEMQQEEKGHPQQWKLPLPEVTNPQFLKAYFTVIKYTPSHSFLGGKQKRVWVVDHFTRCFYNLDKNGKIKKEHAANKLLQLERNLLDSTRLRLMFFDAAHSYELQFFNTEERERFYETASAIRPSIRVFAPDMTNPDPAVEACTTTVDGVGPNAVTVTCNNQSGKPVQRELTGECKVNASKLLTEPLTIWCGTFNLQGHRPPKKQDDLKEWMPKDKYDIYAVAVQEASFRREENEWFEYVQHYLGKDYLTLASMFMWDTMLIVLTRKKHLLKITNVEGSTKATMHKAVCGTKGGIGISIRFLETSICFVTCQLAARIERNAMRNANIEEIVDCLQLGIRETDICNQFNHLFFFGDFNYRVELDPAEATKLIAGKKYQELLGYDQFLGQRQSEGVLHGFNEPPITFAPTYRLEVGRAEKYMQEKGNAPSYCDRVVTRSMANTWVKCTSYRSAPSVIVSEHQPVAATFIIRCVRPVLSCFMKSQQPIPEFIFESVQIRDSTGPVMKKPTLMFSTPFTQVYRPVESKTTNTATPLWNESDLPHLVAVSQVKDYIETCHIILIVREGSEKREDKAHRGTGVITLFGRVNQQQGTMQDFETDLLCHGKTVAKIYGRFSWVPTSRNSSNPDLKMK</sequence>
<dbReference type="InterPro" id="IPR000300">
    <property type="entry name" value="IPPc"/>
</dbReference>
<evidence type="ECO:0000256" key="2">
    <source>
        <dbReference type="SAM" id="MobiDB-lite"/>
    </source>
</evidence>
<dbReference type="SMART" id="SM00128">
    <property type="entry name" value="IPPc"/>
    <property type="match status" value="1"/>
</dbReference>
<dbReference type="PANTHER" id="PTHR11200:SF291">
    <property type="entry name" value="INOSITOL 5-PHOSPHATASE"/>
    <property type="match status" value="1"/>
</dbReference>
<organism evidence="4 5">
    <name type="scientific">Bodo saltans</name>
    <name type="common">Flagellated protozoan</name>
    <dbReference type="NCBI Taxonomy" id="75058"/>
    <lineage>
        <taxon>Eukaryota</taxon>
        <taxon>Discoba</taxon>
        <taxon>Euglenozoa</taxon>
        <taxon>Kinetoplastea</taxon>
        <taxon>Metakinetoplastina</taxon>
        <taxon>Eubodonida</taxon>
        <taxon>Bodonidae</taxon>
        <taxon>Bodo</taxon>
    </lineage>
</organism>
<feature type="region of interest" description="Disordered" evidence="2">
    <location>
        <begin position="131"/>
        <end position="170"/>
    </location>
</feature>
<evidence type="ECO:0000313" key="5">
    <source>
        <dbReference type="Proteomes" id="UP000051952"/>
    </source>
</evidence>
<dbReference type="Proteomes" id="UP000051952">
    <property type="component" value="Unassembled WGS sequence"/>
</dbReference>
<name>A0A0S4KJ39_BODSA</name>
<feature type="compositionally biased region" description="Basic and acidic residues" evidence="2">
    <location>
        <begin position="151"/>
        <end position="170"/>
    </location>
</feature>
<dbReference type="OMA" id="NWWKAPE"/>
<feature type="region of interest" description="Disordered" evidence="2">
    <location>
        <begin position="1911"/>
        <end position="1946"/>
    </location>
</feature>
<dbReference type="GO" id="GO:0046856">
    <property type="term" value="P:phosphatidylinositol dephosphorylation"/>
    <property type="evidence" value="ECO:0007669"/>
    <property type="project" value="InterPro"/>
</dbReference>
<feature type="compositionally biased region" description="Basic and acidic residues" evidence="2">
    <location>
        <begin position="131"/>
        <end position="140"/>
    </location>
</feature>
<dbReference type="OrthoDB" id="62798at2759"/>
<keyword evidence="5" id="KW-1185">Reference proteome</keyword>
<reference evidence="5" key="1">
    <citation type="submission" date="2015-09" db="EMBL/GenBank/DDBJ databases">
        <authorList>
            <consortium name="Pathogen Informatics"/>
        </authorList>
    </citation>
    <scope>NUCLEOTIDE SEQUENCE [LARGE SCALE GENOMIC DNA]</scope>
    <source>
        <strain evidence="5">Lake Konstanz</strain>
    </source>
</reference>
<dbReference type="InterPro" id="IPR046985">
    <property type="entry name" value="IP5"/>
</dbReference>
<protein>
    <submittedName>
        <fullName evidence="4">Inositol 5-phosphatase 1, putative</fullName>
    </submittedName>
</protein>
<feature type="domain" description="Inositol polyphosphate-related phosphatase" evidence="3">
    <location>
        <begin position="2185"/>
        <end position="2474"/>
    </location>
</feature>
<dbReference type="PANTHER" id="PTHR11200">
    <property type="entry name" value="INOSITOL 5-PHOSPHATASE"/>
    <property type="match status" value="1"/>
</dbReference>
<feature type="region of interest" description="Disordered" evidence="2">
    <location>
        <begin position="1688"/>
        <end position="1739"/>
    </location>
</feature>
<dbReference type="Pfam" id="PF22669">
    <property type="entry name" value="Exo_endo_phos2"/>
    <property type="match status" value="1"/>
</dbReference>
<evidence type="ECO:0000313" key="4">
    <source>
        <dbReference type="EMBL" id="CUI15184.1"/>
    </source>
</evidence>
<evidence type="ECO:0000256" key="1">
    <source>
        <dbReference type="SAM" id="Coils"/>
    </source>
</evidence>
<dbReference type="Gene3D" id="3.60.10.10">
    <property type="entry name" value="Endonuclease/exonuclease/phosphatase"/>
    <property type="match status" value="1"/>
</dbReference>
<dbReference type="EMBL" id="CYKH01001913">
    <property type="protein sequence ID" value="CUI15184.1"/>
    <property type="molecule type" value="Genomic_DNA"/>
</dbReference>
<dbReference type="SUPFAM" id="SSF56219">
    <property type="entry name" value="DNase I-like"/>
    <property type="match status" value="1"/>
</dbReference>
<accession>A0A0S4KJ39</accession>
<feature type="compositionally biased region" description="Basic and acidic residues" evidence="2">
    <location>
        <begin position="1703"/>
        <end position="1739"/>
    </location>
</feature>
<dbReference type="GO" id="GO:0004439">
    <property type="term" value="F:phosphatidylinositol-4,5-bisphosphate 5-phosphatase activity"/>
    <property type="evidence" value="ECO:0007669"/>
    <property type="project" value="TreeGrafter"/>
</dbReference>
<gene>
    <name evidence="4" type="ORF">BSAL_31565</name>
</gene>
<feature type="compositionally biased region" description="Acidic residues" evidence="2">
    <location>
        <begin position="1915"/>
        <end position="1943"/>
    </location>
</feature>
<proteinExistence type="predicted"/>
<dbReference type="InterPro" id="IPR057607">
    <property type="entry name" value="PH_kinetoplastids"/>
</dbReference>
<feature type="region of interest" description="Disordered" evidence="2">
    <location>
        <begin position="88"/>
        <end position="107"/>
    </location>
</feature>
<dbReference type="VEuPathDB" id="TriTrypDB:BSAL_31565"/>
<dbReference type="Pfam" id="PF25404">
    <property type="entry name" value="PH_29"/>
    <property type="match status" value="1"/>
</dbReference>